<evidence type="ECO:0000313" key="1">
    <source>
        <dbReference type="EMBL" id="MCR9016650.1"/>
    </source>
</evidence>
<dbReference type="AlphaFoldDB" id="A0A9X2PA52"/>
<accession>A0A9X2PA52</accession>
<dbReference type="PANTHER" id="PTHR36529:SF1">
    <property type="entry name" value="GLYCOSYLTRANSFERASE"/>
    <property type="match status" value="1"/>
</dbReference>
<evidence type="ECO:0000313" key="2">
    <source>
        <dbReference type="Proteomes" id="UP001142175"/>
    </source>
</evidence>
<keyword evidence="2" id="KW-1185">Reference proteome</keyword>
<dbReference type="SUPFAM" id="SSF53448">
    <property type="entry name" value="Nucleotide-diphospho-sugar transferases"/>
    <property type="match status" value="1"/>
</dbReference>
<dbReference type="Pfam" id="PF09837">
    <property type="entry name" value="DUF2064"/>
    <property type="match status" value="1"/>
</dbReference>
<dbReference type="EMBL" id="JANSUY010000017">
    <property type="protein sequence ID" value="MCR9016650.1"/>
    <property type="molecule type" value="Genomic_DNA"/>
</dbReference>
<name>A0A9X2PA52_9BACT</name>
<dbReference type="PANTHER" id="PTHR36529">
    <property type="entry name" value="SLL1095 PROTEIN"/>
    <property type="match status" value="1"/>
</dbReference>
<proteinExistence type="predicted"/>
<dbReference type="InterPro" id="IPR029044">
    <property type="entry name" value="Nucleotide-diphossugar_trans"/>
</dbReference>
<dbReference type="InterPro" id="IPR018641">
    <property type="entry name" value="Trfase_1_rSAM/seldom-assoc"/>
</dbReference>
<dbReference type="Gene3D" id="3.90.550.10">
    <property type="entry name" value="Spore Coat Polysaccharide Biosynthesis Protein SpsA, Chain A"/>
    <property type="match status" value="1"/>
</dbReference>
<sequence length="199" mass="22482">MNNENALIVFQKNAVLGKVKSRLAATIGEEKALEIYKSLLLHTFGEISKINGIDTSIFYSDFIEFASESAYKAEYKEIQVGGDLGERMSNAFRKLFQEGYKKVVIIGTDCPEIQSSDIDAAFRSLEKNEVCIGPALDGGYYLLGMRRFHEFLFQNIPWSSSEVTAKTKEILISRQISFDLLKTLRDIDTEEDLIAIFPK</sequence>
<comment type="caution">
    <text evidence="1">The sequence shown here is derived from an EMBL/GenBank/DDBJ whole genome shotgun (WGS) entry which is preliminary data.</text>
</comment>
<protein>
    <submittedName>
        <fullName evidence="1">TIGR04282 family arsenosugar biosynthesis glycosyltransferase</fullName>
    </submittedName>
</protein>
<dbReference type="RefSeq" id="WP_258424496.1">
    <property type="nucleotide sequence ID" value="NZ_JANSUY010000017.1"/>
</dbReference>
<dbReference type="Proteomes" id="UP001142175">
    <property type="component" value="Unassembled WGS sequence"/>
</dbReference>
<reference evidence="1" key="1">
    <citation type="submission" date="2022-08" db="EMBL/GenBank/DDBJ databases">
        <authorList>
            <person name="Zhang D."/>
        </authorList>
    </citation>
    <scope>NUCLEOTIDE SEQUENCE</scope>
    <source>
        <strain evidence="1">XJ19-11</strain>
    </source>
</reference>
<organism evidence="1 2">
    <name type="scientific">Aquiflexum gelatinilyticum</name>
    <dbReference type="NCBI Taxonomy" id="2961943"/>
    <lineage>
        <taxon>Bacteria</taxon>
        <taxon>Pseudomonadati</taxon>
        <taxon>Bacteroidota</taxon>
        <taxon>Cytophagia</taxon>
        <taxon>Cytophagales</taxon>
        <taxon>Cyclobacteriaceae</taxon>
        <taxon>Aquiflexum</taxon>
    </lineage>
</organism>
<dbReference type="NCBIfam" id="TIGR04282">
    <property type="entry name" value="glyco_like_cofC"/>
    <property type="match status" value="1"/>
</dbReference>
<gene>
    <name evidence="1" type="ORF">NU887_16545</name>
</gene>